<dbReference type="PhylomeDB" id="Q86CZ6"/>
<dbReference type="WormBase" id="T26H8.4">
    <property type="protein sequence ID" value="CE53083"/>
    <property type="gene ID" value="WBGene00012072"/>
</dbReference>
<dbReference type="SUPFAM" id="SSF81321">
    <property type="entry name" value="Family A G protein-coupled receptor-like"/>
    <property type="match status" value="1"/>
</dbReference>
<keyword evidence="3" id="KW-1185">Reference proteome</keyword>
<dbReference type="OrthoDB" id="10666275at2759"/>
<feature type="transmembrane region" description="Helical" evidence="1">
    <location>
        <begin position="111"/>
        <end position="131"/>
    </location>
</feature>
<dbReference type="SMR" id="Q86CZ6"/>
<dbReference type="EMBL" id="BX284605">
    <property type="protein sequence ID" value="CAD89759.3"/>
    <property type="molecule type" value="Genomic_DNA"/>
</dbReference>
<dbReference type="PaxDb" id="6239-T26H8.4"/>
<dbReference type="Gene3D" id="1.20.1070.10">
    <property type="entry name" value="Rhodopsin 7-helix transmembrane proteins"/>
    <property type="match status" value="1"/>
</dbReference>
<feature type="transmembrane region" description="Helical" evidence="1">
    <location>
        <begin position="80"/>
        <end position="99"/>
    </location>
</feature>
<evidence type="ECO:0000313" key="3">
    <source>
        <dbReference type="Proteomes" id="UP000001940"/>
    </source>
</evidence>
<keyword evidence="1" id="KW-0812">Transmembrane</keyword>
<reference evidence="2 3" key="1">
    <citation type="journal article" date="1998" name="Science">
        <title>Genome sequence of the nematode C. elegans: a platform for investigating biology.</title>
        <authorList>
            <consortium name="The C. elegans sequencing consortium"/>
            <person name="Sulson J.E."/>
            <person name="Waterston R."/>
        </authorList>
    </citation>
    <scope>NUCLEOTIDE SEQUENCE [LARGE SCALE GENOMIC DNA]</scope>
    <source>
        <strain evidence="2 3">Bristol N2</strain>
    </source>
</reference>
<protein>
    <submittedName>
        <fullName evidence="2">G_PROTEIN_RECEP_F1_2 domain-containing protein</fullName>
    </submittedName>
</protein>
<keyword evidence="1" id="KW-0472">Membrane</keyword>
<accession>Q86CZ6</accession>
<gene>
    <name evidence="2" type="ORF">CELE_T26H8.4</name>
    <name evidence="2 4" type="ORF">T26H8.4</name>
</gene>
<dbReference type="InterPro" id="IPR019427">
    <property type="entry name" value="7TM_GPCR_serpentine_rcpt_Srw"/>
</dbReference>
<dbReference type="InParanoid" id="Q86CZ6"/>
<dbReference type="HOGENOM" id="CLU_967196_0_0_1"/>
<evidence type="ECO:0000313" key="4">
    <source>
        <dbReference type="WormBase" id="T26H8.4"/>
    </source>
</evidence>
<evidence type="ECO:0000313" key="2">
    <source>
        <dbReference type="EMBL" id="CAD89759.3"/>
    </source>
</evidence>
<proteinExistence type="predicted"/>
<evidence type="ECO:0000256" key="1">
    <source>
        <dbReference type="SAM" id="Phobius"/>
    </source>
</evidence>
<dbReference type="GO" id="GO:0008528">
    <property type="term" value="F:G protein-coupled peptide receptor activity"/>
    <property type="evidence" value="ECO:0007669"/>
    <property type="project" value="InterPro"/>
</dbReference>
<feature type="transmembrane region" description="Helical" evidence="1">
    <location>
        <begin position="12"/>
        <end position="30"/>
    </location>
</feature>
<name>Q86CZ6_CAEEL</name>
<feature type="transmembrane region" description="Helical" evidence="1">
    <location>
        <begin position="151"/>
        <end position="170"/>
    </location>
</feature>
<dbReference type="Proteomes" id="UP000001940">
    <property type="component" value="Chromosome V"/>
</dbReference>
<organism evidence="2 3">
    <name type="scientific">Caenorhabditis elegans</name>
    <dbReference type="NCBI Taxonomy" id="6239"/>
    <lineage>
        <taxon>Eukaryota</taxon>
        <taxon>Metazoa</taxon>
        <taxon>Ecdysozoa</taxon>
        <taxon>Nematoda</taxon>
        <taxon>Chromadorea</taxon>
        <taxon>Rhabditida</taxon>
        <taxon>Rhabditina</taxon>
        <taxon>Rhabditomorpha</taxon>
        <taxon>Rhabditoidea</taxon>
        <taxon>Rhabditidae</taxon>
        <taxon>Peloderinae</taxon>
        <taxon>Caenorhabditis</taxon>
    </lineage>
</organism>
<dbReference type="AGR" id="WB:WBGene00012072"/>
<dbReference type="PANTHER" id="PTHR22751:SF283">
    <property type="entry name" value="G-PROTEIN COUPLED RECEPTORS FAMILY 1 PROFILE DOMAIN-CONTAINING PROTEIN-RELATED"/>
    <property type="match status" value="1"/>
</dbReference>
<sequence>MELECPLKYFNLALEAVGLIINIFHLTILIRKSLRKSGIYIFLKFIAALDILNLLSGLFYNSLSISSTFPFIFMTEFSTISTSFLILLIAIFHCISSVFEKAQMFKTITRFSVITATTSITIILLIFYELFKIWSLSHVPNIMEVEIDPRLQLFLVSGYIFLIAAVKVFGRKPHRKFILIVLICYLLTTLPPFIWHIVKINFQEDIETAFLLKAKYILRTIGKINSSTIFFICLCTLPEYQKVVQDVFPKKFTLPLFKNFTSSNFSSSG</sequence>
<dbReference type="UCSC" id="T26H8.4">
    <property type="organism name" value="c. elegans"/>
</dbReference>
<dbReference type="PANTHER" id="PTHR22751">
    <property type="entry name" value="G-PROTEIN COUPLED RECEPTOR-RELATED"/>
    <property type="match status" value="1"/>
</dbReference>
<feature type="transmembrane region" description="Helical" evidence="1">
    <location>
        <begin position="177"/>
        <end position="198"/>
    </location>
</feature>
<dbReference type="AlphaFoldDB" id="Q86CZ6"/>
<keyword evidence="1" id="KW-1133">Transmembrane helix</keyword>
<feature type="transmembrane region" description="Helical" evidence="1">
    <location>
        <begin position="42"/>
        <end position="60"/>
    </location>
</feature>
<dbReference type="Pfam" id="PF10324">
    <property type="entry name" value="7TM_GPCR_Srw"/>
    <property type="match status" value="2"/>
</dbReference>